<dbReference type="AlphaFoldDB" id="A0A0F9KLV1"/>
<reference evidence="1" key="1">
    <citation type="journal article" date="2015" name="Nature">
        <title>Complex archaea that bridge the gap between prokaryotes and eukaryotes.</title>
        <authorList>
            <person name="Spang A."/>
            <person name="Saw J.H."/>
            <person name="Jorgensen S.L."/>
            <person name="Zaremba-Niedzwiedzka K."/>
            <person name="Martijn J."/>
            <person name="Lind A.E."/>
            <person name="van Eijk R."/>
            <person name="Schleper C."/>
            <person name="Guy L."/>
            <person name="Ettema T.J."/>
        </authorList>
    </citation>
    <scope>NUCLEOTIDE SEQUENCE</scope>
</reference>
<dbReference type="EMBL" id="LAZR01013194">
    <property type="protein sequence ID" value="KKM23128.1"/>
    <property type="molecule type" value="Genomic_DNA"/>
</dbReference>
<sequence length="163" mass="18848">MGDNPFGEPQTKVESIDDSAELDFLKVVRRLAEIDDEVKRRGLDPLLKEKEELRNLLKEHMLKDKKEEVYDETSNWEAVFVQRFEDVWNVGVLKKMLKPAQRARYIIEQVIPKGVAEGIETGDLSRVTLEKGGALKLRKKGNPALYVREREPEEEEEEEVSPD</sequence>
<organism evidence="1">
    <name type="scientific">marine sediment metagenome</name>
    <dbReference type="NCBI Taxonomy" id="412755"/>
    <lineage>
        <taxon>unclassified sequences</taxon>
        <taxon>metagenomes</taxon>
        <taxon>ecological metagenomes</taxon>
    </lineage>
</organism>
<gene>
    <name evidence="1" type="ORF">LCGC14_1618390</name>
</gene>
<protein>
    <submittedName>
        <fullName evidence="1">Uncharacterized protein</fullName>
    </submittedName>
</protein>
<comment type="caution">
    <text evidence="1">The sequence shown here is derived from an EMBL/GenBank/DDBJ whole genome shotgun (WGS) entry which is preliminary data.</text>
</comment>
<accession>A0A0F9KLV1</accession>
<name>A0A0F9KLV1_9ZZZZ</name>
<evidence type="ECO:0000313" key="1">
    <source>
        <dbReference type="EMBL" id="KKM23128.1"/>
    </source>
</evidence>
<proteinExistence type="predicted"/>